<evidence type="ECO:0000313" key="5">
    <source>
        <dbReference type="Proteomes" id="UP000305709"/>
    </source>
</evidence>
<dbReference type="Pfam" id="PF05067">
    <property type="entry name" value="Mn_catalase"/>
    <property type="match status" value="1"/>
</dbReference>
<evidence type="ECO:0000256" key="2">
    <source>
        <dbReference type="PIRSR" id="PIRSR607760-1"/>
    </source>
</evidence>
<dbReference type="GO" id="GO:0046872">
    <property type="term" value="F:metal ion binding"/>
    <property type="evidence" value="ECO:0007669"/>
    <property type="project" value="UniProtKB-KW"/>
</dbReference>
<name>A0A5C4NIF2_9RHOB</name>
<protein>
    <submittedName>
        <fullName evidence="4">Manganese catalase family protein</fullName>
    </submittedName>
</protein>
<feature type="binding site" evidence="2">
    <location>
        <position position="157"/>
    </location>
    <ligand>
        <name>Mn(2+)</name>
        <dbReference type="ChEBI" id="CHEBI:29035"/>
        <label>1</label>
    </ligand>
</feature>
<comment type="cofactor">
    <cofactor evidence="3">
        <name>Ca(2+)</name>
        <dbReference type="ChEBI" id="CHEBI:29108"/>
    </cofactor>
    <text evidence="3">Binds 1 Ca(2+) ion per subunit.</text>
</comment>
<evidence type="ECO:0000256" key="1">
    <source>
        <dbReference type="ARBA" id="ARBA00007644"/>
    </source>
</evidence>
<dbReference type="RefSeq" id="WP_139080393.1">
    <property type="nucleotide sequence ID" value="NZ_VDFV01000003.1"/>
</dbReference>
<dbReference type="SUPFAM" id="SSF47240">
    <property type="entry name" value="Ferritin-like"/>
    <property type="match status" value="1"/>
</dbReference>
<dbReference type="InterPro" id="IPR007760">
    <property type="entry name" value="Mn_catalase"/>
</dbReference>
<dbReference type="InterPro" id="IPR009078">
    <property type="entry name" value="Ferritin-like_SF"/>
</dbReference>
<dbReference type="AlphaFoldDB" id="A0A5C4NIF2"/>
<keyword evidence="2" id="KW-0479">Metal-binding</keyword>
<feature type="binding site" evidence="3">
    <location>
        <position position="241"/>
    </location>
    <ligand>
        <name>Ca(2+)</name>
        <dbReference type="ChEBI" id="CHEBI:29108"/>
    </ligand>
</feature>
<keyword evidence="2" id="KW-0464">Manganese</keyword>
<dbReference type="EMBL" id="VDFV01000003">
    <property type="protein sequence ID" value="TNC73710.1"/>
    <property type="molecule type" value="Genomic_DNA"/>
</dbReference>
<proteinExistence type="inferred from homology"/>
<comment type="cofactor">
    <cofactor evidence="2">
        <name>Mn(2+)</name>
        <dbReference type="ChEBI" id="CHEBI:29035"/>
    </cofactor>
    <text evidence="2">Binds 2 manganese ions per subunit.</text>
</comment>
<dbReference type="Gene3D" id="1.20.1260.10">
    <property type="match status" value="1"/>
</dbReference>
<keyword evidence="5" id="KW-1185">Reference proteome</keyword>
<dbReference type="InterPro" id="IPR012347">
    <property type="entry name" value="Ferritin-like"/>
</dbReference>
<keyword evidence="3" id="KW-0106">Calcium</keyword>
<evidence type="ECO:0000256" key="3">
    <source>
        <dbReference type="PIRSR" id="PIRSR607760-2"/>
    </source>
</evidence>
<sequence>MFLRVDKLQIELPPPRKQDPNAAFALQELLGGKYGEMSTLGNYMFQSFNFRSKSKLKPFYELVAAITAEELGHVELVSNGVAMLANGPDAAADDSGTGGDISEGPFGQMQDIRLAAGFLSHGGGAVPIDSNGMSWNKDFVTTTGNVVFDLLHNFHLECGARLHKLRVYETLDSSDATGREVCGYLLVRGSVHAHAYALALKKLTGVAIEQMLPTPNIPLGNIPECQKYLQEGAHRRLYTFSPSDYSAIRGIWEGEMALPTDPPGELVVVEGMPDGGRIHDLVGQPSAFTPDYAPEEFYEIASRLTQKAHQGAGSL</sequence>
<dbReference type="InterPro" id="IPR039377">
    <property type="entry name" value="Mn_catalase_dom"/>
</dbReference>
<feature type="binding site" evidence="2">
    <location>
        <position position="70"/>
    </location>
    <ligand>
        <name>Mn(2+)</name>
        <dbReference type="ChEBI" id="CHEBI:29035"/>
        <label>1</label>
    </ligand>
</feature>
<accession>A0A5C4NIF2</accession>
<feature type="binding site" evidence="2">
    <location>
        <position position="192"/>
    </location>
    <ligand>
        <name>Mn(2+)</name>
        <dbReference type="ChEBI" id="CHEBI:29035"/>
        <label>1</label>
    </ligand>
</feature>
<reference evidence="4 5" key="1">
    <citation type="submission" date="2019-06" db="EMBL/GenBank/DDBJ databases">
        <authorList>
            <person name="Jiang L."/>
        </authorList>
    </citation>
    <scope>NUCLEOTIDE SEQUENCE [LARGE SCALE GENOMIC DNA]</scope>
    <source>
        <strain evidence="4 5">YIM 48858</strain>
    </source>
</reference>
<organism evidence="4 5">
    <name type="scientific">Rubellimicrobium roseum</name>
    <dbReference type="NCBI Taxonomy" id="687525"/>
    <lineage>
        <taxon>Bacteria</taxon>
        <taxon>Pseudomonadati</taxon>
        <taxon>Pseudomonadota</taxon>
        <taxon>Alphaproteobacteria</taxon>
        <taxon>Rhodobacterales</taxon>
        <taxon>Roseobacteraceae</taxon>
        <taxon>Rubellimicrobium</taxon>
    </lineage>
</organism>
<comment type="caution">
    <text evidence="4">The sequence shown here is derived from an EMBL/GenBank/DDBJ whole genome shotgun (WGS) entry which is preliminary data.</text>
</comment>
<dbReference type="OrthoDB" id="8334870at2"/>
<dbReference type="Proteomes" id="UP000305709">
    <property type="component" value="Unassembled WGS sequence"/>
</dbReference>
<comment type="similarity">
    <text evidence="1">Belongs to the manganese catalase family.</text>
</comment>
<feature type="binding site" evidence="2">
    <location>
        <position position="73"/>
    </location>
    <ligand>
        <name>Mn(2+)</name>
        <dbReference type="ChEBI" id="CHEBI:29035"/>
        <label>1</label>
    </ligand>
</feature>
<gene>
    <name evidence="4" type="ORF">FHG71_04280</name>
</gene>
<dbReference type="CDD" id="cd01051">
    <property type="entry name" value="Mn_catalase"/>
    <property type="match status" value="1"/>
</dbReference>
<evidence type="ECO:0000313" key="4">
    <source>
        <dbReference type="EMBL" id="TNC73710.1"/>
    </source>
</evidence>
<feature type="binding site" evidence="2">
    <location>
        <position position="36"/>
    </location>
    <ligand>
        <name>Mn(2+)</name>
        <dbReference type="ChEBI" id="CHEBI:29035"/>
        <label>1</label>
    </ligand>
</feature>